<accession>A0A6P2GDX9</accession>
<dbReference type="Pfam" id="PF02311">
    <property type="entry name" value="AraC_binding"/>
    <property type="match status" value="1"/>
</dbReference>
<dbReference type="Gene3D" id="1.10.10.60">
    <property type="entry name" value="Homeodomain-like"/>
    <property type="match status" value="1"/>
</dbReference>
<dbReference type="SUPFAM" id="SSF46689">
    <property type="entry name" value="Homeodomain-like"/>
    <property type="match status" value="1"/>
</dbReference>
<evidence type="ECO:0000313" key="9">
    <source>
        <dbReference type="Proteomes" id="UP000494201"/>
    </source>
</evidence>
<evidence type="ECO:0000313" key="7">
    <source>
        <dbReference type="EMBL" id="MBM2769946.1"/>
    </source>
</evidence>
<keyword evidence="5" id="KW-0804">Transcription</keyword>
<dbReference type="CDD" id="cd06124">
    <property type="entry name" value="cupin_NimR-like_N"/>
    <property type="match status" value="1"/>
</dbReference>
<dbReference type="GO" id="GO:0043565">
    <property type="term" value="F:sequence-specific DNA binding"/>
    <property type="evidence" value="ECO:0007669"/>
    <property type="project" value="InterPro"/>
</dbReference>
<dbReference type="PROSITE" id="PS00041">
    <property type="entry name" value="HTH_ARAC_FAMILY_1"/>
    <property type="match status" value="1"/>
</dbReference>
<dbReference type="GeneID" id="56502712"/>
<evidence type="ECO:0000256" key="1">
    <source>
        <dbReference type="ARBA" id="ARBA00022491"/>
    </source>
</evidence>
<dbReference type="Pfam" id="PF12833">
    <property type="entry name" value="HTH_18"/>
    <property type="match status" value="1"/>
</dbReference>
<gene>
    <name evidence="8" type="ORF">BAN20980_04645</name>
    <name evidence="7" type="ORF">JQK92_26390</name>
</gene>
<keyword evidence="3" id="KW-0238">DNA-binding</keyword>
<evidence type="ECO:0000256" key="2">
    <source>
        <dbReference type="ARBA" id="ARBA00023015"/>
    </source>
</evidence>
<dbReference type="SMART" id="SM00342">
    <property type="entry name" value="HTH_ARAC"/>
    <property type="match status" value="1"/>
</dbReference>
<dbReference type="Gene3D" id="2.60.120.10">
    <property type="entry name" value="Jelly Rolls"/>
    <property type="match status" value="1"/>
</dbReference>
<dbReference type="PROSITE" id="PS01124">
    <property type="entry name" value="HTH_ARAC_FAMILY_2"/>
    <property type="match status" value="1"/>
</dbReference>
<dbReference type="SUPFAM" id="SSF51182">
    <property type="entry name" value="RmlC-like cupins"/>
    <property type="match status" value="1"/>
</dbReference>
<reference evidence="7 10" key="2">
    <citation type="submission" date="2021-02" db="EMBL/GenBank/DDBJ databases">
        <title>Draft genome of the type strains Burkholderia anthina DSM16086.</title>
        <authorList>
            <person name="Hertel R."/>
            <person name="Meissner J."/>
            <person name="Poehlein A."/>
            <person name="Daniel R."/>
            <person name="Commichau F.M."/>
        </authorList>
    </citation>
    <scope>NUCLEOTIDE SEQUENCE [LARGE SCALE GENOMIC DNA]</scope>
    <source>
        <strain evidence="7 10">DSM 16086</strain>
    </source>
</reference>
<keyword evidence="10" id="KW-1185">Reference proteome</keyword>
<dbReference type="InterPro" id="IPR020449">
    <property type="entry name" value="Tscrpt_reg_AraC-type_HTH"/>
</dbReference>
<dbReference type="PRINTS" id="PR00032">
    <property type="entry name" value="HTHARAC"/>
</dbReference>
<dbReference type="EMBL" id="JAFCIQ010000022">
    <property type="protein sequence ID" value="MBM2769946.1"/>
    <property type="molecule type" value="Genomic_DNA"/>
</dbReference>
<sequence>MKEFLLNRYPHERRRLPRPVIVRAIAYENGQHEPWHQHEFGHVILALRGVVRVLTPNRTWTLPPSRGVWLPPNIDHELHAVGRLTLCTVSVEPDATPWRWPTGRVIAIDSLIRELVTNMLRDGGDYPPDGSTALAVPLLLKLLEEAPPLGEGGLPLPHDPRLLAICEHMMTDPANDYTLDRWADEIGTSSRTLARHFRDETGMSFGHWRQHMRAAEAMTRLAHGASVASVALDLGYSTPSAFTVMFRRLFGQAPQQYLSTGG</sequence>
<dbReference type="PANTHER" id="PTHR11019">
    <property type="entry name" value="HTH-TYPE TRANSCRIPTIONAL REGULATOR NIMR"/>
    <property type="match status" value="1"/>
</dbReference>
<dbReference type="PANTHER" id="PTHR11019:SF159">
    <property type="entry name" value="TRANSCRIPTIONAL REGULATOR-RELATED"/>
    <property type="match status" value="1"/>
</dbReference>
<organism evidence="8 9">
    <name type="scientific">Burkholderia anthina</name>
    <dbReference type="NCBI Taxonomy" id="179879"/>
    <lineage>
        <taxon>Bacteria</taxon>
        <taxon>Pseudomonadati</taxon>
        <taxon>Pseudomonadota</taxon>
        <taxon>Betaproteobacteria</taxon>
        <taxon>Burkholderiales</taxon>
        <taxon>Burkholderiaceae</taxon>
        <taxon>Burkholderia</taxon>
        <taxon>Burkholderia cepacia complex</taxon>
    </lineage>
</organism>
<evidence type="ECO:0000256" key="3">
    <source>
        <dbReference type="ARBA" id="ARBA00023125"/>
    </source>
</evidence>
<dbReference type="EMBL" id="CABVLY010000019">
    <property type="protein sequence ID" value="VVU51922.1"/>
    <property type="molecule type" value="Genomic_DNA"/>
</dbReference>
<dbReference type="AlphaFoldDB" id="A0A6P2GDX9"/>
<evidence type="ECO:0000256" key="5">
    <source>
        <dbReference type="ARBA" id="ARBA00023163"/>
    </source>
</evidence>
<reference evidence="8 9" key="1">
    <citation type="submission" date="2019-09" db="EMBL/GenBank/DDBJ databases">
        <authorList>
            <person name="Depoorter E."/>
        </authorList>
    </citation>
    <scope>NUCLEOTIDE SEQUENCE [LARGE SCALE GENOMIC DNA]</scope>
    <source>
        <strain evidence="8">LMG 20980</strain>
    </source>
</reference>
<dbReference type="GO" id="GO:0003700">
    <property type="term" value="F:DNA-binding transcription factor activity"/>
    <property type="evidence" value="ECO:0007669"/>
    <property type="project" value="InterPro"/>
</dbReference>
<evidence type="ECO:0000313" key="10">
    <source>
        <dbReference type="Proteomes" id="UP000755577"/>
    </source>
</evidence>
<dbReference type="FunFam" id="1.10.10.60:FF:000132">
    <property type="entry name" value="AraC family transcriptional regulator"/>
    <property type="match status" value="1"/>
</dbReference>
<dbReference type="InterPro" id="IPR011051">
    <property type="entry name" value="RmlC_Cupin_sf"/>
</dbReference>
<dbReference type="InterPro" id="IPR018060">
    <property type="entry name" value="HTH_AraC"/>
</dbReference>
<evidence type="ECO:0000313" key="8">
    <source>
        <dbReference type="EMBL" id="VVU51922.1"/>
    </source>
</evidence>
<dbReference type="InterPro" id="IPR018062">
    <property type="entry name" value="HTH_AraC-typ_CS"/>
</dbReference>
<dbReference type="InterPro" id="IPR009057">
    <property type="entry name" value="Homeodomain-like_sf"/>
</dbReference>
<keyword evidence="4" id="KW-0010">Activator</keyword>
<protein>
    <submittedName>
        <fullName evidence="8">AraC family transcriptional regulator</fullName>
    </submittedName>
    <submittedName>
        <fullName evidence="7">Helix-turn-helix transcriptional regulator</fullName>
    </submittedName>
</protein>
<feature type="domain" description="HTH araC/xylS-type" evidence="6">
    <location>
        <begin position="160"/>
        <end position="260"/>
    </location>
</feature>
<dbReference type="Proteomes" id="UP000755577">
    <property type="component" value="Unassembled WGS sequence"/>
</dbReference>
<evidence type="ECO:0000256" key="4">
    <source>
        <dbReference type="ARBA" id="ARBA00023159"/>
    </source>
</evidence>
<proteinExistence type="predicted"/>
<keyword evidence="1" id="KW-0678">Repressor</keyword>
<dbReference type="InterPro" id="IPR003313">
    <property type="entry name" value="AraC-bd"/>
</dbReference>
<dbReference type="RefSeq" id="WP_174927548.1">
    <property type="nucleotide sequence ID" value="NZ_CABVLY010000019.1"/>
</dbReference>
<keyword evidence="2" id="KW-0805">Transcription regulation</keyword>
<dbReference type="Proteomes" id="UP000494201">
    <property type="component" value="Unassembled WGS sequence"/>
</dbReference>
<dbReference type="InterPro" id="IPR014710">
    <property type="entry name" value="RmlC-like_jellyroll"/>
</dbReference>
<evidence type="ECO:0000259" key="6">
    <source>
        <dbReference type="PROSITE" id="PS01124"/>
    </source>
</evidence>
<name>A0A6P2GDX9_9BURK</name>